<keyword evidence="1" id="KW-1133">Transmembrane helix</keyword>
<organism evidence="2 3">
    <name type="scientific">Halomonas binhaiensis</name>
    <dbReference type="NCBI Taxonomy" id="2562282"/>
    <lineage>
        <taxon>Bacteria</taxon>
        <taxon>Pseudomonadati</taxon>
        <taxon>Pseudomonadota</taxon>
        <taxon>Gammaproteobacteria</taxon>
        <taxon>Oceanospirillales</taxon>
        <taxon>Halomonadaceae</taxon>
        <taxon>Halomonas</taxon>
    </lineage>
</organism>
<feature type="transmembrane region" description="Helical" evidence="1">
    <location>
        <begin position="50"/>
        <end position="69"/>
    </location>
</feature>
<keyword evidence="1" id="KW-0472">Membrane</keyword>
<name>A0A5C1NLP0_9GAMM</name>
<dbReference type="KEGG" id="hbh:E4T21_17255"/>
<dbReference type="Proteomes" id="UP000324285">
    <property type="component" value="Chromosome"/>
</dbReference>
<sequence length="74" mass="8596">MFSVVEPVLLLSGLGMVLFAYFQYARRTRDFRAVVRFWERRLALSRGEHAWQRAGIVMLLLGIVVRYVLVLGLI</sequence>
<evidence type="ECO:0000313" key="2">
    <source>
        <dbReference type="EMBL" id="QEM84184.1"/>
    </source>
</evidence>
<keyword evidence="1" id="KW-0812">Transmembrane</keyword>
<evidence type="ECO:0000313" key="3">
    <source>
        <dbReference type="Proteomes" id="UP000324285"/>
    </source>
</evidence>
<accession>A0A5C1NLP0</accession>
<gene>
    <name evidence="2" type="ORF">E4T21_17255</name>
</gene>
<dbReference type="EMBL" id="CP038437">
    <property type="protein sequence ID" value="QEM84184.1"/>
    <property type="molecule type" value="Genomic_DNA"/>
</dbReference>
<evidence type="ECO:0000256" key="1">
    <source>
        <dbReference type="SAM" id="Phobius"/>
    </source>
</evidence>
<protein>
    <submittedName>
        <fullName evidence="2">Uncharacterized protein</fullName>
    </submittedName>
</protein>
<dbReference type="AlphaFoldDB" id="A0A5C1NLP0"/>
<keyword evidence="3" id="KW-1185">Reference proteome</keyword>
<reference evidence="2" key="1">
    <citation type="submission" date="2021-02" db="EMBL/GenBank/DDBJ databases">
        <title>Strain Y2R2, a novel species of the genus Halomonas.</title>
        <authorList>
            <person name="Huang H."/>
        </authorList>
    </citation>
    <scope>NUCLEOTIDE SEQUENCE</scope>
    <source>
        <strain evidence="2">Y2R2</strain>
    </source>
</reference>
<dbReference type="OrthoDB" id="6184036at2"/>
<proteinExistence type="predicted"/>
<feature type="transmembrane region" description="Helical" evidence="1">
    <location>
        <begin position="6"/>
        <end position="24"/>
    </location>
</feature>